<dbReference type="SUPFAM" id="SSF58038">
    <property type="entry name" value="SNARE fusion complex"/>
    <property type="match status" value="1"/>
</dbReference>
<dbReference type="GO" id="GO:0005886">
    <property type="term" value="C:plasma membrane"/>
    <property type="evidence" value="ECO:0007669"/>
    <property type="project" value="TreeGrafter"/>
</dbReference>
<evidence type="ECO:0000313" key="6">
    <source>
        <dbReference type="Proteomes" id="UP000515156"/>
    </source>
</evidence>
<keyword evidence="3" id="KW-0175">Coiled coil</keyword>
<dbReference type="PROSITE" id="PS50892">
    <property type="entry name" value="V_SNARE"/>
    <property type="match status" value="1"/>
</dbReference>
<keyword evidence="4" id="KW-0472">Membrane</keyword>
<dbReference type="Gene3D" id="1.20.5.110">
    <property type="match status" value="1"/>
</dbReference>
<dbReference type="KEGG" id="muo:115469240"/>
<evidence type="ECO:0000256" key="4">
    <source>
        <dbReference type="SAM" id="Phobius"/>
    </source>
</evidence>
<gene>
    <name evidence="7" type="primary">VAMP5</name>
</gene>
<dbReference type="InterPro" id="IPR042166">
    <property type="entry name" value="Vamp5"/>
</dbReference>
<feature type="domain" description="V-SNARE coiled-coil homology" evidence="5">
    <location>
        <begin position="4"/>
        <end position="64"/>
    </location>
</feature>
<dbReference type="GeneID" id="115469240"/>
<organism evidence="6 7">
    <name type="scientific">Microcaecilia unicolor</name>
    <dbReference type="NCBI Taxonomy" id="1415580"/>
    <lineage>
        <taxon>Eukaryota</taxon>
        <taxon>Metazoa</taxon>
        <taxon>Chordata</taxon>
        <taxon>Craniata</taxon>
        <taxon>Vertebrata</taxon>
        <taxon>Euteleostomi</taxon>
        <taxon>Amphibia</taxon>
        <taxon>Gymnophiona</taxon>
        <taxon>Siphonopidae</taxon>
        <taxon>Microcaecilia</taxon>
    </lineage>
</organism>
<name>A0A6P7XY96_9AMPH</name>
<keyword evidence="4" id="KW-1133">Transmembrane helix</keyword>
<comment type="subcellular location">
    <subcellularLocation>
        <location evidence="2">Endomembrane system</location>
        <topology evidence="2">Single-pass type IV membrane protein</topology>
    </subcellularLocation>
</comment>
<dbReference type="OrthoDB" id="190375at2759"/>
<evidence type="ECO:0000256" key="1">
    <source>
        <dbReference type="ARBA" id="ARBA00008025"/>
    </source>
</evidence>
<dbReference type="GO" id="GO:0012505">
    <property type="term" value="C:endomembrane system"/>
    <property type="evidence" value="ECO:0007669"/>
    <property type="project" value="UniProtKB-SubCell"/>
</dbReference>
<dbReference type="GO" id="GO:0043001">
    <property type="term" value="P:Golgi to plasma membrane protein transport"/>
    <property type="evidence" value="ECO:0007669"/>
    <property type="project" value="TreeGrafter"/>
</dbReference>
<comment type="similarity">
    <text evidence="1">Belongs to the synaptobrevin family.</text>
</comment>
<keyword evidence="6" id="KW-1185">Reference proteome</keyword>
<dbReference type="InParanoid" id="A0A6P7XY96"/>
<dbReference type="PANTHER" id="PTHR47462">
    <property type="entry name" value="VESICLE-ASSOCIATED MEMBRANE PROTEIN 5"/>
    <property type="match status" value="1"/>
</dbReference>
<evidence type="ECO:0000259" key="5">
    <source>
        <dbReference type="PROSITE" id="PS50892"/>
    </source>
</evidence>
<dbReference type="RefSeq" id="XP_030057543.1">
    <property type="nucleotide sequence ID" value="XM_030201683.1"/>
</dbReference>
<dbReference type="InterPro" id="IPR042855">
    <property type="entry name" value="V_SNARE_CC"/>
</dbReference>
<dbReference type="FunCoup" id="A0A6P7XY96">
    <property type="interactions" value="150"/>
</dbReference>
<sequence length="93" mass="10601">MSTNLEHCQKEADEVTVIMLNNVTNVIERDGKLKDLEVRSDKLLDMSMNFAKTAVNVERKTRWKTTKCKIIVISAIVVVVLLVLIITILIIYL</sequence>
<dbReference type="Proteomes" id="UP000515156">
    <property type="component" value="Chromosome 4"/>
</dbReference>
<accession>A0A6P7XY96</accession>
<dbReference type="CTD" id="10791"/>
<keyword evidence="4" id="KW-0812">Transmembrane</keyword>
<protein>
    <submittedName>
        <fullName evidence="7">Vesicle-associated membrane protein 5</fullName>
    </submittedName>
</protein>
<dbReference type="Pfam" id="PF00957">
    <property type="entry name" value="Synaptobrevin"/>
    <property type="match status" value="1"/>
</dbReference>
<dbReference type="AlphaFoldDB" id="A0A6P7XY96"/>
<dbReference type="InterPro" id="IPR001388">
    <property type="entry name" value="Synaptobrevin-like"/>
</dbReference>
<evidence type="ECO:0000313" key="7">
    <source>
        <dbReference type="RefSeq" id="XP_030057543.1"/>
    </source>
</evidence>
<reference evidence="7" key="1">
    <citation type="submission" date="2025-08" db="UniProtKB">
        <authorList>
            <consortium name="RefSeq"/>
        </authorList>
    </citation>
    <scope>IDENTIFICATION</scope>
</reference>
<feature type="transmembrane region" description="Helical" evidence="4">
    <location>
        <begin position="70"/>
        <end position="92"/>
    </location>
</feature>
<dbReference type="PRINTS" id="PR00219">
    <property type="entry name" value="SYNAPTOBREVN"/>
</dbReference>
<evidence type="ECO:0000256" key="3">
    <source>
        <dbReference type="PROSITE-ProRule" id="PRU00290"/>
    </source>
</evidence>
<evidence type="ECO:0000256" key="2">
    <source>
        <dbReference type="ARBA" id="ARBA00046280"/>
    </source>
</evidence>
<dbReference type="PANTHER" id="PTHR47462:SF1">
    <property type="entry name" value="VESICLE-ASSOCIATED MEMBRANE PROTEIN 5"/>
    <property type="match status" value="1"/>
</dbReference>
<proteinExistence type="inferred from homology"/>